<keyword evidence="1" id="KW-0812">Transmembrane</keyword>
<proteinExistence type="predicted"/>
<name>A0AAV1GN66_XYRNO</name>
<evidence type="ECO:0000313" key="2">
    <source>
        <dbReference type="EMBL" id="CAJ1073562.1"/>
    </source>
</evidence>
<reference evidence="2" key="1">
    <citation type="submission" date="2023-08" db="EMBL/GenBank/DDBJ databases">
        <authorList>
            <person name="Alioto T."/>
            <person name="Alioto T."/>
            <person name="Gomez Garrido J."/>
        </authorList>
    </citation>
    <scope>NUCLEOTIDE SEQUENCE</scope>
</reference>
<feature type="transmembrane region" description="Helical" evidence="1">
    <location>
        <begin position="46"/>
        <end position="67"/>
    </location>
</feature>
<dbReference type="AlphaFoldDB" id="A0AAV1GN66"/>
<dbReference type="Proteomes" id="UP001178508">
    <property type="component" value="Chromosome 15"/>
</dbReference>
<protein>
    <submittedName>
        <fullName evidence="2">Uncharacterized protein</fullName>
    </submittedName>
</protein>
<accession>A0AAV1GN66</accession>
<keyword evidence="1" id="KW-1133">Transmembrane helix</keyword>
<gene>
    <name evidence="2" type="ORF">XNOV1_A036192</name>
</gene>
<feature type="transmembrane region" description="Helical" evidence="1">
    <location>
        <begin position="12"/>
        <end position="34"/>
    </location>
</feature>
<keyword evidence="3" id="KW-1185">Reference proteome</keyword>
<evidence type="ECO:0000313" key="3">
    <source>
        <dbReference type="Proteomes" id="UP001178508"/>
    </source>
</evidence>
<keyword evidence="1" id="KW-0472">Membrane</keyword>
<organism evidence="2 3">
    <name type="scientific">Xyrichtys novacula</name>
    <name type="common">Pearly razorfish</name>
    <name type="synonym">Hemipteronotus novacula</name>
    <dbReference type="NCBI Taxonomy" id="13765"/>
    <lineage>
        <taxon>Eukaryota</taxon>
        <taxon>Metazoa</taxon>
        <taxon>Chordata</taxon>
        <taxon>Craniata</taxon>
        <taxon>Vertebrata</taxon>
        <taxon>Euteleostomi</taxon>
        <taxon>Actinopterygii</taxon>
        <taxon>Neopterygii</taxon>
        <taxon>Teleostei</taxon>
        <taxon>Neoteleostei</taxon>
        <taxon>Acanthomorphata</taxon>
        <taxon>Eupercaria</taxon>
        <taxon>Labriformes</taxon>
        <taxon>Labridae</taxon>
        <taxon>Xyrichtys</taxon>
    </lineage>
</organism>
<dbReference type="EMBL" id="OY660878">
    <property type="protein sequence ID" value="CAJ1073562.1"/>
    <property type="molecule type" value="Genomic_DNA"/>
</dbReference>
<sequence length="134" mass="15028">MFLTSFSTCSSSFPYPLSLTSFLVPSLFSALHIFNFHPHPFLLSGLFLPLFLSFFLSLFSLCSPFFFSTCPHLSIPLLYCPISYLTPSPLICPSLSSFVPCPITSSYIFPSFPPQILFCSLSLLFPLIPPFPFF</sequence>
<evidence type="ECO:0000256" key="1">
    <source>
        <dbReference type="SAM" id="Phobius"/>
    </source>
</evidence>